<evidence type="ECO:0000313" key="1">
    <source>
        <dbReference type="EMBL" id="KFG46142.1"/>
    </source>
</evidence>
<reference evidence="1 2" key="1">
    <citation type="submission" date="2014-02" db="EMBL/GenBank/DDBJ databases">
        <authorList>
            <person name="Sibley D."/>
            <person name="Venepally P."/>
            <person name="Karamycheva S."/>
            <person name="Hadjithomas M."/>
            <person name="Khan A."/>
            <person name="Brunk B."/>
            <person name="Roos D."/>
            <person name="Caler E."/>
            <person name="Lorenzi H."/>
        </authorList>
    </citation>
    <scope>NUCLEOTIDE SEQUENCE [LARGE SCALE GENOMIC DNA]</scope>
    <source>
        <strain evidence="1 2">GAB2-2007-GAL-DOM2</strain>
    </source>
</reference>
<evidence type="ECO:0000313" key="2">
    <source>
        <dbReference type="Proteomes" id="UP000028837"/>
    </source>
</evidence>
<gene>
    <name evidence="1" type="ORF">TGDOM2_249730B</name>
</gene>
<feature type="non-terminal residue" evidence="1">
    <location>
        <position position="1"/>
    </location>
</feature>
<sequence length="67" mass="7576">VVFALKQLSQGRWLVQQRVGKHCIQSLVTELRESVSHVDYTTTVLVLLQTLADFKPNCFDMKTAGVQ</sequence>
<dbReference type="EMBL" id="AHZU02000299">
    <property type="protein sequence ID" value="KFG46142.1"/>
    <property type="molecule type" value="Genomic_DNA"/>
</dbReference>
<dbReference type="AlphaFoldDB" id="A0A086KP24"/>
<proteinExistence type="predicted"/>
<protein>
    <submittedName>
        <fullName evidence="1">Uncharacterized protein</fullName>
    </submittedName>
</protein>
<dbReference type="Proteomes" id="UP000028837">
    <property type="component" value="Unassembled WGS sequence"/>
</dbReference>
<organism evidence="1 2">
    <name type="scientific">Toxoplasma gondii GAB2-2007-GAL-DOM2</name>
    <dbReference type="NCBI Taxonomy" id="1130820"/>
    <lineage>
        <taxon>Eukaryota</taxon>
        <taxon>Sar</taxon>
        <taxon>Alveolata</taxon>
        <taxon>Apicomplexa</taxon>
        <taxon>Conoidasida</taxon>
        <taxon>Coccidia</taxon>
        <taxon>Eucoccidiorida</taxon>
        <taxon>Eimeriorina</taxon>
        <taxon>Sarcocystidae</taxon>
        <taxon>Toxoplasma</taxon>
    </lineage>
</organism>
<name>A0A086KP24_TOXGO</name>
<feature type="non-terminal residue" evidence="1">
    <location>
        <position position="67"/>
    </location>
</feature>
<accession>A0A086KP24</accession>
<comment type="caution">
    <text evidence="1">The sequence shown here is derived from an EMBL/GenBank/DDBJ whole genome shotgun (WGS) entry which is preliminary data.</text>
</comment>
<dbReference type="VEuPathDB" id="ToxoDB:TGDOM2_249730B"/>